<dbReference type="PANTHER" id="PTHR43000">
    <property type="entry name" value="DTDP-D-GLUCOSE 4,6-DEHYDRATASE-RELATED"/>
    <property type="match status" value="1"/>
</dbReference>
<dbReference type="InterPro" id="IPR001509">
    <property type="entry name" value="Epimerase_deHydtase"/>
</dbReference>
<gene>
    <name evidence="3" type="ORF">G3M78_08790</name>
</gene>
<dbReference type="InterPro" id="IPR036291">
    <property type="entry name" value="NAD(P)-bd_dom_sf"/>
</dbReference>
<name>A0A7T0C315_9BACT</name>
<dbReference type="Gene3D" id="3.40.50.720">
    <property type="entry name" value="NAD(P)-binding Rossmann-like Domain"/>
    <property type="match status" value="1"/>
</dbReference>
<dbReference type="EMBL" id="CP048620">
    <property type="protein sequence ID" value="QPJ65482.1"/>
    <property type="molecule type" value="Genomic_DNA"/>
</dbReference>
<accession>A0A7T0C315</accession>
<protein>
    <submittedName>
        <fullName evidence="3">NAD-dependent epimerase/dehydratase family protein</fullName>
    </submittedName>
</protein>
<dbReference type="SUPFAM" id="SSF51735">
    <property type="entry name" value="NAD(P)-binding Rossmann-fold domains"/>
    <property type="match status" value="1"/>
</dbReference>
<evidence type="ECO:0000256" key="1">
    <source>
        <dbReference type="ARBA" id="ARBA00007637"/>
    </source>
</evidence>
<dbReference type="AlphaFoldDB" id="A0A7T0C315"/>
<dbReference type="KEGG" id="nva:G3M78_08790"/>
<evidence type="ECO:0000313" key="3">
    <source>
        <dbReference type="EMBL" id="QPJ65482.1"/>
    </source>
</evidence>
<evidence type="ECO:0000259" key="2">
    <source>
        <dbReference type="Pfam" id="PF01370"/>
    </source>
</evidence>
<feature type="domain" description="NAD-dependent epimerase/dehydratase" evidence="2">
    <location>
        <begin position="3"/>
        <end position="235"/>
    </location>
</feature>
<organism evidence="3 4">
    <name type="scientific">Candidatus Nitrohelix vancouverensis</name>
    <dbReference type="NCBI Taxonomy" id="2705534"/>
    <lineage>
        <taxon>Bacteria</taxon>
        <taxon>Pseudomonadati</taxon>
        <taxon>Nitrospinota/Tectimicrobiota group</taxon>
        <taxon>Nitrospinota</taxon>
        <taxon>Nitrospinia</taxon>
        <taxon>Nitrospinales</taxon>
        <taxon>Nitrospinaceae</taxon>
        <taxon>Candidatus Nitrohelix</taxon>
    </lineage>
</organism>
<comment type="similarity">
    <text evidence="1">Belongs to the NAD(P)-dependent epimerase/dehydratase family.</text>
</comment>
<dbReference type="Pfam" id="PF01370">
    <property type="entry name" value="Epimerase"/>
    <property type="match status" value="1"/>
</dbReference>
<reference evidence="4" key="1">
    <citation type="submission" date="2020-02" db="EMBL/GenBank/DDBJ databases">
        <title>Genomic and physiological characterization of two novel Nitrospinaceae genera.</title>
        <authorList>
            <person name="Mueller A.J."/>
            <person name="Jung M.-Y."/>
            <person name="Strachan C.R."/>
            <person name="Herbold C.W."/>
            <person name="Kirkegaard R.H."/>
            <person name="Daims H."/>
        </authorList>
    </citation>
    <scope>NUCLEOTIDE SEQUENCE [LARGE SCALE GENOMIC DNA]</scope>
</reference>
<dbReference type="Proteomes" id="UP000594464">
    <property type="component" value="Chromosome"/>
</dbReference>
<dbReference type="Gene3D" id="3.90.25.10">
    <property type="entry name" value="UDP-galactose 4-epimerase, domain 1"/>
    <property type="match status" value="1"/>
</dbReference>
<proteinExistence type="inferred from homology"/>
<evidence type="ECO:0000313" key="4">
    <source>
        <dbReference type="Proteomes" id="UP000594464"/>
    </source>
</evidence>
<sequence length="310" mass="34157">MNILVTGGAGFIGSQIAEAYLKQGFKVVVVDDLSSGKREQVPAGAEFYPMNILDPEIEGLFSRHKIQAVNHHAAQISVNRSVADPMFDANSNIIGALHLLKISVKSKVEKFVFASTGGAIYGNQLQYPADESHRCEPCSPYGIAKHSVEHYLRFFNETHGLHTVALRYSNVFGPRQDPHGEAGVVAIFCKRLLNDQPLLVYGDGEQTRDFVFVKDIVRANQIALQEDCSGIFNVGTGIETTVNHIARSLVQLAGKSVEIEHASARPGEQSRSCIDPGLFSSQFDWRPSVNLEDGLFETYDYFKQTANANR</sequence>